<feature type="chain" id="PRO_5003400622" evidence="2">
    <location>
        <begin position="22"/>
        <end position="259"/>
    </location>
</feature>
<dbReference type="KEGG" id="cmr:Cycma_1211"/>
<reference evidence="5" key="1">
    <citation type="submission" date="2011-07" db="EMBL/GenBank/DDBJ databases">
        <title>The complete genome of Cyclobacterium marinum DSM 745.</title>
        <authorList>
            <person name="Lucas S."/>
            <person name="Han J."/>
            <person name="Lapidus A."/>
            <person name="Bruce D."/>
            <person name="Goodwin L."/>
            <person name="Pitluck S."/>
            <person name="Peters L."/>
            <person name="Kyrpides N."/>
            <person name="Mavromatis K."/>
            <person name="Ivanova N."/>
            <person name="Ovchinnikova G."/>
            <person name="Chertkov O."/>
            <person name="Detter J.C."/>
            <person name="Tapia R."/>
            <person name="Han C."/>
            <person name="Land M."/>
            <person name="Hauser L."/>
            <person name="Markowitz V."/>
            <person name="Cheng J.-F."/>
            <person name="Hugenholtz P."/>
            <person name="Woyke T."/>
            <person name="Wu D."/>
            <person name="Tindall B."/>
            <person name="Schuetze A."/>
            <person name="Brambilla E."/>
            <person name="Klenk H.-P."/>
            <person name="Eisen J.A."/>
        </authorList>
    </citation>
    <scope>NUCLEOTIDE SEQUENCE [LARGE SCALE GENOMIC DNA]</scope>
    <source>
        <strain evidence="5">ATCC 25205 / DSM 745 / LMG 13164 / NCIMB 1802</strain>
    </source>
</reference>
<organism evidence="4 5">
    <name type="scientific">Cyclobacterium marinum (strain ATCC 25205 / DSM 745 / LMG 13164 / NCIMB 1802)</name>
    <name type="common">Flectobacillus marinus</name>
    <dbReference type="NCBI Taxonomy" id="880070"/>
    <lineage>
        <taxon>Bacteria</taxon>
        <taxon>Pseudomonadati</taxon>
        <taxon>Bacteroidota</taxon>
        <taxon>Cytophagia</taxon>
        <taxon>Cytophagales</taxon>
        <taxon>Cyclobacteriaceae</taxon>
        <taxon>Cyclobacterium</taxon>
    </lineage>
</organism>
<feature type="domain" description="Phosphotyrosine protein phosphatase I" evidence="3">
    <location>
        <begin position="98"/>
        <end position="256"/>
    </location>
</feature>
<dbReference type="InterPro" id="IPR023485">
    <property type="entry name" value="Ptyr_pPase"/>
</dbReference>
<dbReference type="AlphaFoldDB" id="G0IY79"/>
<dbReference type="GO" id="GO:0046685">
    <property type="term" value="P:response to arsenic-containing substance"/>
    <property type="evidence" value="ECO:0007669"/>
    <property type="project" value="UniProtKB-KW"/>
</dbReference>
<protein>
    <submittedName>
        <fullName evidence="4">Protein-tyrosine phosphatase, low molecular weight</fullName>
    </submittedName>
</protein>
<name>G0IY79_CYCMS</name>
<dbReference type="PANTHER" id="PTHR43428">
    <property type="entry name" value="ARSENATE REDUCTASE"/>
    <property type="match status" value="1"/>
</dbReference>
<dbReference type="RefSeq" id="WP_014019280.1">
    <property type="nucleotide sequence ID" value="NC_015914.1"/>
</dbReference>
<dbReference type="SMART" id="SM00226">
    <property type="entry name" value="LMWPc"/>
    <property type="match status" value="1"/>
</dbReference>
<dbReference type="STRING" id="880070.Cycma_1211"/>
<evidence type="ECO:0000313" key="5">
    <source>
        <dbReference type="Proteomes" id="UP000001635"/>
    </source>
</evidence>
<evidence type="ECO:0000256" key="1">
    <source>
        <dbReference type="ARBA" id="ARBA00022849"/>
    </source>
</evidence>
<dbReference type="PANTHER" id="PTHR43428:SF1">
    <property type="entry name" value="ARSENATE REDUCTASE"/>
    <property type="match status" value="1"/>
</dbReference>
<dbReference type="InterPro" id="IPR036196">
    <property type="entry name" value="Ptyr_pPase_sf"/>
</dbReference>
<proteinExistence type="predicted"/>
<dbReference type="PROSITE" id="PS51257">
    <property type="entry name" value="PROKAR_LIPOPROTEIN"/>
    <property type="match status" value="1"/>
</dbReference>
<dbReference type="Gene3D" id="3.40.50.2300">
    <property type="match status" value="1"/>
</dbReference>
<evidence type="ECO:0000313" key="4">
    <source>
        <dbReference type="EMBL" id="AEL24983.1"/>
    </source>
</evidence>
<evidence type="ECO:0000259" key="3">
    <source>
        <dbReference type="SMART" id="SM00226"/>
    </source>
</evidence>
<keyword evidence="5" id="KW-1185">Reference proteome</keyword>
<keyword evidence="1" id="KW-0059">Arsenical resistance</keyword>
<sequence>MKKTILSISIAMALLSSCSQGNKDQAANDPINEVNVVAEVKTENTSKPKGEGITMYPELSKYIETVKAGMEAIPQDRKNQLKKIALFVKTKKQSNEDANLTFICTHNSRRSHMSQIWASTAANYYNIADGINTFSGGTEATAFNPRAVAAMQRAGFAVENPGGDNPHYKVTFATEGAELECFSKKYDDPTNINENFVAVMTCSEADKNCPFIPGATLRVPIPYEDPKIADNTDQEASKYDERCLQIATEMFYLMSQVKV</sequence>
<dbReference type="HOGENOM" id="CLU_093779_0_0_10"/>
<keyword evidence="2" id="KW-0732">Signal</keyword>
<dbReference type="EMBL" id="CP002955">
    <property type="protein sequence ID" value="AEL24983.1"/>
    <property type="molecule type" value="Genomic_DNA"/>
</dbReference>
<gene>
    <name evidence="4" type="ordered locus">Cycma_1211</name>
</gene>
<dbReference type="eggNOG" id="COG0394">
    <property type="taxonomic scope" value="Bacteria"/>
</dbReference>
<feature type="signal peptide" evidence="2">
    <location>
        <begin position="1"/>
        <end position="21"/>
    </location>
</feature>
<dbReference type="Proteomes" id="UP000001635">
    <property type="component" value="Chromosome"/>
</dbReference>
<evidence type="ECO:0000256" key="2">
    <source>
        <dbReference type="SAM" id="SignalP"/>
    </source>
</evidence>
<dbReference type="SUPFAM" id="SSF52788">
    <property type="entry name" value="Phosphotyrosine protein phosphatases I"/>
    <property type="match status" value="1"/>
</dbReference>
<accession>G0IY79</accession>